<comment type="similarity">
    <text evidence="1">Belongs to the UPF0587 family.</text>
</comment>
<keyword evidence="4" id="KW-1133">Transmembrane helix</keyword>
<feature type="transmembrane region" description="Helical" evidence="4">
    <location>
        <begin position="15"/>
        <end position="37"/>
    </location>
</feature>
<protein>
    <submittedName>
        <fullName evidence="5">Uncharacterized protein</fullName>
    </submittedName>
</protein>
<keyword evidence="3" id="KW-0862">Zinc</keyword>
<proteinExistence type="inferred from homology"/>
<name>A0A9I9CZ61_CUCME</name>
<dbReference type="PANTHER" id="PTHR12857:SF0">
    <property type="entry name" value="CXXC MOTIF CONTAINING ZINC BINDING PROTEIN"/>
    <property type="match status" value="1"/>
</dbReference>
<dbReference type="Pfam" id="PF05907">
    <property type="entry name" value="CXXC_Zn-b_euk"/>
    <property type="match status" value="1"/>
</dbReference>
<dbReference type="GO" id="GO:0008270">
    <property type="term" value="F:zinc ion binding"/>
    <property type="evidence" value="ECO:0007669"/>
    <property type="project" value="TreeGrafter"/>
</dbReference>
<dbReference type="AlphaFoldDB" id="A0A9I9CZ61"/>
<keyword evidence="2" id="KW-0479">Metal-binding</keyword>
<keyword evidence="4" id="KW-0812">Transmembrane</keyword>
<dbReference type="SUPFAM" id="SSF141678">
    <property type="entry name" value="MAL13P1.257-like"/>
    <property type="match status" value="1"/>
</dbReference>
<dbReference type="PANTHER" id="PTHR12857">
    <property type="entry name" value="CXXC MOTIF CONTAINING ZINC BINDING PROTEIN"/>
    <property type="match status" value="1"/>
</dbReference>
<evidence type="ECO:0000256" key="1">
    <source>
        <dbReference type="ARBA" id="ARBA00007818"/>
    </source>
</evidence>
<reference evidence="5" key="1">
    <citation type="submission" date="2023-03" db="UniProtKB">
        <authorList>
            <consortium name="EnsemblPlants"/>
        </authorList>
    </citation>
    <scope>IDENTIFICATION</scope>
</reference>
<dbReference type="Gramene" id="MELO3C010766.2.1">
    <property type="protein sequence ID" value="MELO3C010766.2.1"/>
    <property type="gene ID" value="MELO3C010766.2"/>
</dbReference>
<organism evidence="5">
    <name type="scientific">Cucumis melo</name>
    <name type="common">Muskmelon</name>
    <dbReference type="NCBI Taxonomy" id="3656"/>
    <lineage>
        <taxon>Eukaryota</taxon>
        <taxon>Viridiplantae</taxon>
        <taxon>Streptophyta</taxon>
        <taxon>Embryophyta</taxon>
        <taxon>Tracheophyta</taxon>
        <taxon>Spermatophyta</taxon>
        <taxon>Magnoliopsida</taxon>
        <taxon>eudicotyledons</taxon>
        <taxon>Gunneridae</taxon>
        <taxon>Pentapetalae</taxon>
        <taxon>rosids</taxon>
        <taxon>fabids</taxon>
        <taxon>Cucurbitales</taxon>
        <taxon>Cucurbitaceae</taxon>
        <taxon>Benincaseae</taxon>
        <taxon>Cucumis</taxon>
    </lineage>
</organism>
<evidence type="ECO:0000256" key="3">
    <source>
        <dbReference type="ARBA" id="ARBA00022833"/>
    </source>
</evidence>
<keyword evidence="4" id="KW-0472">Membrane</keyword>
<dbReference type="InterPro" id="IPR008584">
    <property type="entry name" value="CXXC_Zn-binding_euk"/>
</dbReference>
<sequence length="176" mass="19572">MFGDDSWLPSLSSCYWLVVTVFSSLIVLIELVCPYYLCDIFRLKVKCGRCGEVSQKETCVTLSETIPLQAGKGTTNLVQKCKFCGREGTITMIPGRGKPLTQEISESGDFSPLMLFDCRGYEPIGFVFGPGWKVESIEGTKFEDIDLNGGEFAEYDEKGECPVMISNLDAKFELLK</sequence>
<evidence type="ECO:0000256" key="2">
    <source>
        <dbReference type="ARBA" id="ARBA00022723"/>
    </source>
</evidence>
<accession>A0A9I9CZ61</accession>
<evidence type="ECO:0000256" key="4">
    <source>
        <dbReference type="SAM" id="Phobius"/>
    </source>
</evidence>
<evidence type="ECO:0000313" key="5">
    <source>
        <dbReference type="EnsemblPlants" id="MELO3C010766.2.1"/>
    </source>
</evidence>
<dbReference type="EnsemblPlants" id="MELO3C010766.2.1">
    <property type="protein sequence ID" value="MELO3C010766.2.1"/>
    <property type="gene ID" value="MELO3C010766.2"/>
</dbReference>